<evidence type="ECO:0000313" key="7">
    <source>
        <dbReference type="EMBL" id="GLQ17587.1"/>
    </source>
</evidence>
<dbReference type="RefSeq" id="WP_284363850.1">
    <property type="nucleotide sequence ID" value="NZ_BSNI01000002.1"/>
</dbReference>
<dbReference type="Proteomes" id="UP001161405">
    <property type="component" value="Unassembled WGS sequence"/>
</dbReference>
<keyword evidence="5 6" id="KW-0472">Membrane</keyword>
<dbReference type="PIRSF" id="PIRSF005859">
    <property type="entry name" value="PBR"/>
    <property type="match status" value="1"/>
</dbReference>
<evidence type="ECO:0000256" key="5">
    <source>
        <dbReference type="ARBA" id="ARBA00023136"/>
    </source>
</evidence>
<dbReference type="PANTHER" id="PTHR10057">
    <property type="entry name" value="PERIPHERAL-TYPE BENZODIAZEPINE RECEPTOR"/>
    <property type="match status" value="1"/>
</dbReference>
<name>A0ABQ5UUF3_9HYPH</name>
<keyword evidence="8" id="KW-1185">Reference proteome</keyword>
<feature type="transmembrane region" description="Helical" evidence="6">
    <location>
        <begin position="12"/>
        <end position="31"/>
    </location>
</feature>
<dbReference type="EMBL" id="BSNI01000002">
    <property type="protein sequence ID" value="GLQ17587.1"/>
    <property type="molecule type" value="Genomic_DNA"/>
</dbReference>
<evidence type="ECO:0000313" key="8">
    <source>
        <dbReference type="Proteomes" id="UP001161405"/>
    </source>
</evidence>
<evidence type="ECO:0000256" key="2">
    <source>
        <dbReference type="ARBA" id="ARBA00007524"/>
    </source>
</evidence>
<feature type="transmembrane region" description="Helical" evidence="6">
    <location>
        <begin position="51"/>
        <end position="71"/>
    </location>
</feature>
<evidence type="ECO:0000256" key="1">
    <source>
        <dbReference type="ARBA" id="ARBA00004141"/>
    </source>
</evidence>
<keyword evidence="4 6" id="KW-1133">Transmembrane helix</keyword>
<dbReference type="InterPro" id="IPR038330">
    <property type="entry name" value="TspO/MBR-related_sf"/>
</dbReference>
<keyword evidence="3 6" id="KW-0812">Transmembrane</keyword>
<reference evidence="7" key="1">
    <citation type="journal article" date="2014" name="Int. J. Syst. Evol. Microbiol.">
        <title>Complete genome of a new Firmicutes species belonging to the dominant human colonic microbiota ('Ruminococcus bicirculans') reveals two chromosomes and a selective capacity to utilize plant glucans.</title>
        <authorList>
            <consortium name="NISC Comparative Sequencing Program"/>
            <person name="Wegmann U."/>
            <person name="Louis P."/>
            <person name="Goesmann A."/>
            <person name="Henrissat B."/>
            <person name="Duncan S.H."/>
            <person name="Flint H.J."/>
        </authorList>
    </citation>
    <scope>NUCLEOTIDE SEQUENCE</scope>
    <source>
        <strain evidence="7">NBRC 107169</strain>
    </source>
</reference>
<feature type="transmembrane region" description="Helical" evidence="6">
    <location>
        <begin position="135"/>
        <end position="158"/>
    </location>
</feature>
<feature type="transmembrane region" description="Helical" evidence="6">
    <location>
        <begin position="109"/>
        <end position="128"/>
    </location>
</feature>
<evidence type="ECO:0000256" key="6">
    <source>
        <dbReference type="SAM" id="Phobius"/>
    </source>
</evidence>
<comment type="subcellular location">
    <subcellularLocation>
        <location evidence="1">Membrane</location>
        <topology evidence="1">Multi-pass membrane protein</topology>
    </subcellularLocation>
</comment>
<dbReference type="CDD" id="cd15904">
    <property type="entry name" value="TSPO_MBR"/>
    <property type="match status" value="1"/>
</dbReference>
<feature type="transmembrane region" description="Helical" evidence="6">
    <location>
        <begin position="83"/>
        <end position="103"/>
    </location>
</feature>
<gene>
    <name evidence="7" type="primary">tspO</name>
    <name evidence="7" type="ORF">GCM10007879_18360</name>
</gene>
<reference evidence="7" key="2">
    <citation type="submission" date="2023-01" db="EMBL/GenBank/DDBJ databases">
        <title>Draft genome sequence of Maritalea porphyrae strain NBRC 107169.</title>
        <authorList>
            <person name="Sun Q."/>
            <person name="Mori K."/>
        </authorList>
    </citation>
    <scope>NUCLEOTIDE SEQUENCE</scope>
    <source>
        <strain evidence="7">NBRC 107169</strain>
    </source>
</reference>
<proteinExistence type="inferred from homology"/>
<evidence type="ECO:0000256" key="4">
    <source>
        <dbReference type="ARBA" id="ARBA00022989"/>
    </source>
</evidence>
<comment type="similarity">
    <text evidence="2">Belongs to the TspO/BZRP family.</text>
</comment>
<evidence type="ECO:0000256" key="3">
    <source>
        <dbReference type="ARBA" id="ARBA00022692"/>
    </source>
</evidence>
<organism evidence="7 8">
    <name type="scientific">Maritalea porphyrae</name>
    <dbReference type="NCBI Taxonomy" id="880732"/>
    <lineage>
        <taxon>Bacteria</taxon>
        <taxon>Pseudomonadati</taxon>
        <taxon>Pseudomonadota</taxon>
        <taxon>Alphaproteobacteria</taxon>
        <taxon>Hyphomicrobiales</taxon>
        <taxon>Devosiaceae</taxon>
        <taxon>Maritalea</taxon>
    </lineage>
</organism>
<protein>
    <submittedName>
        <fullName evidence="7">Tryptophan-rich sensory protein</fullName>
    </submittedName>
</protein>
<accession>A0ABQ5UUF3</accession>
<dbReference type="InterPro" id="IPR004307">
    <property type="entry name" value="TspO_MBR"/>
</dbReference>
<sequence>MEQKNERYMKIATWVIFYVGTIVAASSAGLWDIKGYYSELTSPSFAPPNWLFGPVWTILYIFVATIGFRLVYMAKDAWKPLLIALWTLQYALNTIWTPVFFGAYNLGAALIYIVALDVVILAFILLMWKRDRIGAYLAIPYLAWVSFASLLNASFWMLNG</sequence>
<dbReference type="PANTHER" id="PTHR10057:SF0">
    <property type="entry name" value="TRANSLOCATOR PROTEIN"/>
    <property type="match status" value="1"/>
</dbReference>
<comment type="caution">
    <text evidence="7">The sequence shown here is derived from an EMBL/GenBank/DDBJ whole genome shotgun (WGS) entry which is preliminary data.</text>
</comment>
<dbReference type="Pfam" id="PF03073">
    <property type="entry name" value="TspO_MBR"/>
    <property type="match status" value="1"/>
</dbReference>
<dbReference type="Gene3D" id="1.20.1260.100">
    <property type="entry name" value="TspO/MBR protein"/>
    <property type="match status" value="1"/>
</dbReference>